<feature type="domain" description="Fibronectin type-III" evidence="5">
    <location>
        <begin position="503"/>
        <end position="593"/>
    </location>
</feature>
<keyword evidence="1" id="KW-0677">Repeat</keyword>
<dbReference type="SUPFAM" id="SSF49265">
    <property type="entry name" value="Fibronectin type III"/>
    <property type="match status" value="9"/>
</dbReference>
<dbReference type="OrthoDB" id="39703at2"/>
<dbReference type="InterPro" id="IPR036116">
    <property type="entry name" value="FN3_sf"/>
</dbReference>
<evidence type="ECO:0000313" key="7">
    <source>
        <dbReference type="Proteomes" id="UP000198507"/>
    </source>
</evidence>
<dbReference type="Pfam" id="PF00041">
    <property type="entry name" value="fn3"/>
    <property type="match status" value="1"/>
</dbReference>
<name>A0A1I0ICW2_9ACTN</name>
<keyword evidence="2" id="KW-0378">Hydrolase</keyword>
<evidence type="ECO:0000256" key="2">
    <source>
        <dbReference type="ARBA" id="ARBA00023295"/>
    </source>
</evidence>
<dbReference type="PANTHER" id="PTHR46708">
    <property type="entry name" value="TENASCIN"/>
    <property type="match status" value="1"/>
</dbReference>
<dbReference type="PROSITE" id="PS50853">
    <property type="entry name" value="FN3"/>
    <property type="match status" value="5"/>
</dbReference>
<evidence type="ECO:0000256" key="1">
    <source>
        <dbReference type="ARBA" id="ARBA00022737"/>
    </source>
</evidence>
<dbReference type="Gene3D" id="2.60.40.10">
    <property type="entry name" value="Immunoglobulins"/>
    <property type="match status" value="12"/>
</dbReference>
<dbReference type="EMBL" id="FOIE01000011">
    <property type="protein sequence ID" value="SET94351.1"/>
    <property type="molecule type" value="Genomic_DNA"/>
</dbReference>
<feature type="domain" description="Fibronectin type-III" evidence="5">
    <location>
        <begin position="1027"/>
        <end position="1115"/>
    </location>
</feature>
<dbReference type="Proteomes" id="UP000198507">
    <property type="component" value="Unassembled WGS sequence"/>
</dbReference>
<dbReference type="InterPro" id="IPR013783">
    <property type="entry name" value="Ig-like_fold"/>
</dbReference>
<feature type="region of interest" description="Disordered" evidence="4">
    <location>
        <begin position="219"/>
        <end position="238"/>
    </location>
</feature>
<sequence>MRDVGAAQRAAGRSSSRLLRLLAVVIAVLAVALGGQPVPAPRLETVSTQDPAPPASVLVTPADRALTVSWTASPETATSGYQVFLDAETEPRVTTNASTRSATLTGGLVNGRQYTVTVRTVTSEVVLLLPRTYVGQTGATAPGEPQDSVAPAAPTGVTAARGDGRVTLSWAANGADYDVDGYRVLRDGVVVATLPGTTYVDTGLVNDRTYTYTVQTHDTSDNWSASSAPAVGATPTDLTAPAAPTGLVGGRGDGRAGLSWTANGEPDLASYRVLRDGVEVAAVTGTTYLDPGLVNDRTYTYTLVAVDGHGNRSAPSAAVRVTPTDLTAPAGLTAVRGDGRVTLSWTANTEPDLASYRVLRDGVEVATVTGATTHTDTALVNDTPYRYTLAAVDTHGNRSVSSAAVTATPHELDAPAPPSGVAATAADRRVDLSWTANGEPDLAGYRVLRDGAVLATVTGATTHTDTAVVNETSYAYALVAVDTHDNASAPSETVRATPADRVAPARPTGLTATRGDGRVDLSWTANGEPDLAGYRVLRDGAVLATVTGATTYTDTAIVNDTTYAYALVAVDGSGNGSAAATASATPIDLTAPAAPQGVTAVESGGRVSLSWTANGEPDLAGYVVLRDGTEIASVPGTTHVDSSPVDGATHGYAVVAVDTHRNRSAPSTAATVPPADRTAPAAPTGLVATAGDGRVALVWTASTEPDLAGYLLLRDGVEIDTVTGTTYTDAGLVNDRWYSYQVVAVDTSANASGPSEPGVARPLDSTPPAVPTGFTAVRGDGRVTLSWAANGESDLAGYVLLRDGVQIATPAGTGHTDAGLTNDRSYAYALVAVDARGNRSDAATASATPTDLTPPAVPAGFTAVRGDGRVALTWAANSEPDLAGYVLLRDGVQIATPAGTGHTDAGLTNDRSYAYALVAVDACGNRSAPATAGATPVDLAPAVPEAFSAVRGDGQVSLTWTANGESDLAGYVLLRDGVEIATPAGTTYTDAGLVNDRSYAYALVAVDAGGKRSDAATASATPTDLTPPPAPTGVTAVAGNRQAELRWDAAGADVVEHRVLAADGSTVATVPAPGTSATVTGLTNDTTDAYTVVAVDAAGNVSARSAAVSVTPGYAAVPVEGAGESGGVAASSDGRFVVVGTRARLEPSDTNTAYEMYVVDRTVGTRTRIAPLPPTATGAGDATNTSVPAISDDGRSVVLATTAALDPRDTNRLADVYRFDVGARSWALVSAPRGGTASPSVAGTLLQPAASVYATGPSVAVSGDGDLVLFYSARADLVAGDTNNRVDVFAKRLSDGTVTRVSTTTTGGELSGPATGPALALTPDGRFAVFGADSASGVVAHRKTLSGAGAGELRVVSQVTTSTGRMLPFAVFRDTGDLAVSDDGRYVALVTSNRVTTNFPAQTWSTGLAYRVDTVTGAVVPLGTGQTTVWEHQVELDPTGRYAFYSTAAAALPADTNGHTDHYRRDLDGGVAGSLVLVTADASGRPTTGPTGAITPAEYGRLLAVTGDRVLVTTSQPLAASDVNRLRDLYTKDLRTGAVGVGLG</sequence>
<accession>A0A1I0ICW2</accession>
<dbReference type="CDD" id="cd00063">
    <property type="entry name" value="FN3"/>
    <property type="match status" value="4"/>
</dbReference>
<evidence type="ECO:0000256" key="4">
    <source>
        <dbReference type="SAM" id="MobiDB-lite"/>
    </source>
</evidence>
<organism evidence="6 7">
    <name type="scientific">Geodermatophilus poikilotrophus</name>
    <dbReference type="NCBI Taxonomy" id="1333667"/>
    <lineage>
        <taxon>Bacteria</taxon>
        <taxon>Bacillati</taxon>
        <taxon>Actinomycetota</taxon>
        <taxon>Actinomycetes</taxon>
        <taxon>Geodermatophilales</taxon>
        <taxon>Geodermatophilaceae</taxon>
        <taxon>Geodermatophilus</taxon>
    </lineage>
</organism>
<dbReference type="RefSeq" id="WP_091448205.1">
    <property type="nucleotide sequence ID" value="NZ_FOIE01000011.1"/>
</dbReference>
<proteinExistence type="predicted"/>
<dbReference type="InterPro" id="IPR003961">
    <property type="entry name" value="FN3_dom"/>
</dbReference>
<gene>
    <name evidence="6" type="ORF">SAMN04488546_4336</name>
</gene>
<keyword evidence="7" id="KW-1185">Reference proteome</keyword>
<dbReference type="GO" id="GO:0000272">
    <property type="term" value="P:polysaccharide catabolic process"/>
    <property type="evidence" value="ECO:0007669"/>
    <property type="project" value="UniProtKB-KW"/>
</dbReference>
<protein>
    <submittedName>
        <fullName evidence="6">Fibronectin type 3 domain-containing protein</fullName>
    </submittedName>
</protein>
<dbReference type="GO" id="GO:0016798">
    <property type="term" value="F:hydrolase activity, acting on glycosyl bonds"/>
    <property type="evidence" value="ECO:0007669"/>
    <property type="project" value="UniProtKB-KW"/>
</dbReference>
<reference evidence="7" key="1">
    <citation type="submission" date="2016-10" db="EMBL/GenBank/DDBJ databases">
        <authorList>
            <person name="Varghese N."/>
            <person name="Submissions S."/>
        </authorList>
    </citation>
    <scope>NUCLEOTIDE SEQUENCE [LARGE SCALE GENOMIC DNA]</scope>
    <source>
        <strain evidence="7">DSM 44209</strain>
    </source>
</reference>
<keyword evidence="3" id="KW-0624">Polysaccharide degradation</keyword>
<evidence type="ECO:0000313" key="6">
    <source>
        <dbReference type="EMBL" id="SET94351.1"/>
    </source>
</evidence>
<evidence type="ECO:0000256" key="3">
    <source>
        <dbReference type="ARBA" id="ARBA00023326"/>
    </source>
</evidence>
<keyword evidence="3" id="KW-0119">Carbohydrate metabolism</keyword>
<feature type="domain" description="Fibronectin type-III" evidence="5">
    <location>
        <begin position="50"/>
        <end position="143"/>
    </location>
</feature>
<dbReference type="InterPro" id="IPR050991">
    <property type="entry name" value="ECM_Regulatory_Proteins"/>
</dbReference>
<dbReference type="SMART" id="SM00060">
    <property type="entry name" value="FN3"/>
    <property type="match status" value="12"/>
</dbReference>
<dbReference type="SUPFAM" id="SSF82171">
    <property type="entry name" value="DPP6 N-terminal domain-like"/>
    <property type="match status" value="1"/>
</dbReference>
<feature type="domain" description="Fibronectin type-III" evidence="5">
    <location>
        <begin position="150"/>
        <end position="237"/>
    </location>
</feature>
<dbReference type="PANTHER" id="PTHR46708:SF2">
    <property type="entry name" value="FIBRONECTIN TYPE-III DOMAIN-CONTAINING PROTEIN"/>
    <property type="match status" value="1"/>
</dbReference>
<keyword evidence="2" id="KW-0326">Glycosidase</keyword>
<feature type="domain" description="Fibronectin type-III" evidence="5">
    <location>
        <begin position="322"/>
        <end position="412"/>
    </location>
</feature>
<evidence type="ECO:0000259" key="5">
    <source>
        <dbReference type="PROSITE" id="PS50853"/>
    </source>
</evidence>